<dbReference type="RefSeq" id="WP_133362684.1">
    <property type="nucleotide sequence ID" value="NZ_CP037940.1"/>
</dbReference>
<feature type="transmembrane region" description="Helical" evidence="1">
    <location>
        <begin position="225"/>
        <end position="241"/>
    </location>
</feature>
<keyword evidence="3" id="KW-1185">Reference proteome</keyword>
<feature type="transmembrane region" description="Helical" evidence="1">
    <location>
        <begin position="12"/>
        <end position="31"/>
    </location>
</feature>
<reference evidence="3" key="1">
    <citation type="submission" date="2019-03" db="EMBL/GenBank/DDBJ databases">
        <title>Weissella sp. 26KH-42 Genome sequencing.</title>
        <authorList>
            <person name="Heo J."/>
            <person name="Kim S.-J."/>
            <person name="Kim J.-S."/>
            <person name="Hong S.-B."/>
            <person name="Kwon S.-W."/>
        </authorList>
    </citation>
    <scope>NUCLEOTIDE SEQUENCE [LARGE SCALE GENOMIC DNA]</scope>
    <source>
        <strain evidence="3">26KH-42</strain>
    </source>
</reference>
<feature type="transmembrane region" description="Helical" evidence="1">
    <location>
        <begin position="456"/>
        <end position="479"/>
    </location>
</feature>
<dbReference type="EMBL" id="CP037940">
    <property type="protein sequence ID" value="QBO35605.1"/>
    <property type="molecule type" value="Genomic_DNA"/>
</dbReference>
<keyword evidence="1" id="KW-1133">Transmembrane helix</keyword>
<proteinExistence type="predicted"/>
<feature type="transmembrane region" description="Helical" evidence="1">
    <location>
        <begin position="89"/>
        <end position="107"/>
    </location>
</feature>
<evidence type="ECO:0000256" key="1">
    <source>
        <dbReference type="SAM" id="Phobius"/>
    </source>
</evidence>
<evidence type="ECO:0000313" key="3">
    <source>
        <dbReference type="Proteomes" id="UP000292886"/>
    </source>
</evidence>
<feature type="transmembrane region" description="Helical" evidence="1">
    <location>
        <begin position="169"/>
        <end position="187"/>
    </location>
</feature>
<protein>
    <recommendedName>
        <fullName evidence="4">Glycosyltransferase RgtA/B/C/D-like domain-containing protein</fullName>
    </recommendedName>
</protein>
<keyword evidence="1" id="KW-0472">Membrane</keyword>
<feature type="transmembrane region" description="Helical" evidence="1">
    <location>
        <begin position="51"/>
        <end position="68"/>
    </location>
</feature>
<feature type="transmembrane region" description="Helical" evidence="1">
    <location>
        <begin position="248"/>
        <end position="267"/>
    </location>
</feature>
<sequence length="539" mass="61869">MMKLFLKFFDWLTAISLVIILFGAIIFPHVLQSTIVFPQGLQVNLQSNYQLLFYPLILAVFIFLFVVWKTKGNELMQRILMWVKFRIRPIVLIAVAAMIVYQLIMLTNGVSVLKADVGGVHDAALMLPHGDYSYYLSKFPNNLPLFYWFYFLSHWLVVLPTSIANEGQWYVEVAFNILFIDGTLMFSSLAAHKLIGKNVGYVVMIVGVLFYGMSPFVIIPYTDTMVTFFVSLAFFMLVLVMKKFEMSLKNIVLLLVFAVSVGLAFIIKPSSVIPFMALVIIGVAYLVMYFSKRNLVKLLVVLFVMVMGIAGLQKGLSEFNQHQQIVRLEVKDKMPFNFWIYIGLYDEPLKKGNITDFLGGHNSPDDRAMVEVPEKDRAQFGWTEIRNRLRKFGVVGFVKFLVKKNFVNTADGSFAWGISGTAIPKQDNLNKLTKYIQMFVWPYGAQQKYRQTYFQVIWVFVLLMMIMSFADGSFAIRVLRLSFLGGMMFLLMFEGGRSRYLIQFMPLYLPLVAIGIKNFLAQQNNKVIYHGKSESNRHN</sequence>
<evidence type="ECO:0008006" key="4">
    <source>
        <dbReference type="Google" id="ProtNLM"/>
    </source>
</evidence>
<name>A0A4V1AII3_9LACO</name>
<feature type="transmembrane region" description="Helical" evidence="1">
    <location>
        <begin position="500"/>
        <end position="520"/>
    </location>
</feature>
<dbReference type="AlphaFoldDB" id="A0A4V1AII3"/>
<organism evidence="2 3">
    <name type="scientific">Periweissella cryptocerci</name>
    <dbReference type="NCBI Taxonomy" id="2506420"/>
    <lineage>
        <taxon>Bacteria</taxon>
        <taxon>Bacillati</taxon>
        <taxon>Bacillota</taxon>
        <taxon>Bacilli</taxon>
        <taxon>Lactobacillales</taxon>
        <taxon>Lactobacillaceae</taxon>
        <taxon>Periweissella</taxon>
    </lineage>
</organism>
<accession>A0A4V1AII3</accession>
<evidence type="ECO:0000313" key="2">
    <source>
        <dbReference type="EMBL" id="QBO35605.1"/>
    </source>
</evidence>
<keyword evidence="1" id="KW-0812">Transmembrane</keyword>
<gene>
    <name evidence="2" type="ORF">EQG49_03590</name>
</gene>
<feature type="transmembrane region" description="Helical" evidence="1">
    <location>
        <begin position="199"/>
        <end position="219"/>
    </location>
</feature>
<dbReference type="KEGG" id="wei:EQG49_03590"/>
<feature type="transmembrane region" description="Helical" evidence="1">
    <location>
        <begin position="273"/>
        <end position="291"/>
    </location>
</feature>
<dbReference type="OrthoDB" id="5695313at2"/>
<dbReference type="Proteomes" id="UP000292886">
    <property type="component" value="Chromosome"/>
</dbReference>